<dbReference type="PANTHER" id="PTHR30558">
    <property type="entry name" value="EXBD MEMBRANE COMPONENT OF PMF-DRIVEN MACROMOLECULE IMPORT SYSTEM"/>
    <property type="match status" value="1"/>
</dbReference>
<organism evidence="9 10">
    <name type="scientific">Halobacteriovorax marinus</name>
    <dbReference type="NCBI Taxonomy" id="97084"/>
    <lineage>
        <taxon>Bacteria</taxon>
        <taxon>Pseudomonadati</taxon>
        <taxon>Bdellovibrionota</taxon>
        <taxon>Bacteriovoracia</taxon>
        <taxon>Bacteriovoracales</taxon>
        <taxon>Halobacteriovoraceae</taxon>
        <taxon>Halobacteriovorax</taxon>
    </lineage>
</organism>
<evidence type="ECO:0000256" key="1">
    <source>
        <dbReference type="ARBA" id="ARBA00004162"/>
    </source>
</evidence>
<comment type="caution">
    <text evidence="9">The sequence shown here is derived from an EMBL/GenBank/DDBJ whole genome shotgun (WGS) entry which is preliminary data.</text>
</comment>
<sequence>MRPIRKKKPIPKLNLIPILDAVFIFIFFLLMSAQFLEIYEIGSDAPAISIIDSEKNDEKPLNLTLKITSSTIVIKTGVEGQTSSTISKIGQEYNLEKLKKALTKIKLENIDERSIILSPTKNVKYKQIVKIMDAVTRIEKSLAPLVAKSKKGKTVTTTTLFDQIIFETII</sequence>
<dbReference type="Proteomes" id="UP000196531">
    <property type="component" value="Unassembled WGS sequence"/>
</dbReference>
<gene>
    <name evidence="9" type="ORF">A9Q84_12370</name>
</gene>
<reference evidence="10" key="1">
    <citation type="journal article" date="2017" name="Proc. Natl. Acad. Sci. U.S.A.">
        <title>Simulation of Deepwater Horizon oil plume reveals substrate specialization within a complex community of hydrocarbon-degraders.</title>
        <authorList>
            <person name="Hu P."/>
            <person name="Dubinsky E.A."/>
            <person name="Probst A.J."/>
            <person name="Wang J."/>
            <person name="Sieber C.M.K."/>
            <person name="Tom L.M."/>
            <person name="Gardinali P."/>
            <person name="Banfield J.F."/>
            <person name="Atlas R.M."/>
            <person name="Andersen G.L."/>
        </authorList>
    </citation>
    <scope>NUCLEOTIDE SEQUENCE [LARGE SCALE GENOMIC DNA]</scope>
</reference>
<evidence type="ECO:0000256" key="2">
    <source>
        <dbReference type="ARBA" id="ARBA00005811"/>
    </source>
</evidence>
<comment type="subcellular location">
    <subcellularLocation>
        <location evidence="1">Cell membrane</location>
        <topology evidence="1">Single-pass membrane protein</topology>
    </subcellularLocation>
    <subcellularLocation>
        <location evidence="7">Cell membrane</location>
        <topology evidence="7">Single-pass type II membrane protein</topology>
    </subcellularLocation>
</comment>
<accession>A0A1Y5F886</accession>
<name>A0A1Y5F886_9BACT</name>
<keyword evidence="7" id="KW-0653">Protein transport</keyword>
<evidence type="ECO:0000256" key="4">
    <source>
        <dbReference type="ARBA" id="ARBA00022692"/>
    </source>
</evidence>
<evidence type="ECO:0008006" key="11">
    <source>
        <dbReference type="Google" id="ProtNLM"/>
    </source>
</evidence>
<evidence type="ECO:0000256" key="3">
    <source>
        <dbReference type="ARBA" id="ARBA00022475"/>
    </source>
</evidence>
<comment type="similarity">
    <text evidence="2 7">Belongs to the ExbD/TolR family.</text>
</comment>
<protein>
    <recommendedName>
        <fullName evidence="11">Biopolymer transporter ExbD</fullName>
    </recommendedName>
</protein>
<proteinExistence type="inferred from homology"/>
<evidence type="ECO:0000313" key="9">
    <source>
        <dbReference type="EMBL" id="OUR97118.1"/>
    </source>
</evidence>
<dbReference type="GO" id="GO:0005886">
    <property type="term" value="C:plasma membrane"/>
    <property type="evidence" value="ECO:0007669"/>
    <property type="project" value="UniProtKB-SubCell"/>
</dbReference>
<dbReference type="EMBL" id="MAAO01000006">
    <property type="protein sequence ID" value="OUR97118.1"/>
    <property type="molecule type" value="Genomic_DNA"/>
</dbReference>
<keyword evidence="3" id="KW-1003">Cell membrane</keyword>
<evidence type="ECO:0000313" key="10">
    <source>
        <dbReference type="Proteomes" id="UP000196531"/>
    </source>
</evidence>
<dbReference type="PANTHER" id="PTHR30558:SF3">
    <property type="entry name" value="BIOPOLYMER TRANSPORT PROTEIN EXBD-RELATED"/>
    <property type="match status" value="1"/>
</dbReference>
<keyword evidence="5 8" id="KW-1133">Transmembrane helix</keyword>
<feature type="transmembrane region" description="Helical" evidence="8">
    <location>
        <begin position="12"/>
        <end position="31"/>
    </location>
</feature>
<dbReference type="InterPro" id="IPR003400">
    <property type="entry name" value="ExbD"/>
</dbReference>
<dbReference type="Pfam" id="PF02472">
    <property type="entry name" value="ExbD"/>
    <property type="match status" value="1"/>
</dbReference>
<evidence type="ECO:0000256" key="6">
    <source>
        <dbReference type="ARBA" id="ARBA00023136"/>
    </source>
</evidence>
<dbReference type="GO" id="GO:0015031">
    <property type="term" value="P:protein transport"/>
    <property type="evidence" value="ECO:0007669"/>
    <property type="project" value="UniProtKB-KW"/>
</dbReference>
<keyword evidence="7" id="KW-0813">Transport</keyword>
<keyword evidence="4 7" id="KW-0812">Transmembrane</keyword>
<evidence type="ECO:0000256" key="5">
    <source>
        <dbReference type="ARBA" id="ARBA00022989"/>
    </source>
</evidence>
<evidence type="ECO:0000256" key="7">
    <source>
        <dbReference type="RuleBase" id="RU003879"/>
    </source>
</evidence>
<dbReference type="AlphaFoldDB" id="A0A1Y5F886"/>
<keyword evidence="6 8" id="KW-0472">Membrane</keyword>
<evidence type="ECO:0000256" key="8">
    <source>
        <dbReference type="SAM" id="Phobius"/>
    </source>
</evidence>
<dbReference type="GO" id="GO:0022857">
    <property type="term" value="F:transmembrane transporter activity"/>
    <property type="evidence" value="ECO:0007669"/>
    <property type="project" value="InterPro"/>
</dbReference>